<proteinExistence type="predicted"/>
<accession>A0A433Q5N7</accession>
<evidence type="ECO:0000313" key="1">
    <source>
        <dbReference type="EMBL" id="RUS25088.1"/>
    </source>
</evidence>
<dbReference type="EMBL" id="RBNJ01013970">
    <property type="protein sequence ID" value="RUS25088.1"/>
    <property type="molecule type" value="Genomic_DNA"/>
</dbReference>
<dbReference type="AlphaFoldDB" id="A0A433Q5N7"/>
<reference evidence="1 2" key="1">
    <citation type="journal article" date="2018" name="New Phytol.">
        <title>Phylogenomics of Endogonaceae and evolution of mycorrhizas within Mucoromycota.</title>
        <authorList>
            <person name="Chang Y."/>
            <person name="Desiro A."/>
            <person name="Na H."/>
            <person name="Sandor L."/>
            <person name="Lipzen A."/>
            <person name="Clum A."/>
            <person name="Barry K."/>
            <person name="Grigoriev I.V."/>
            <person name="Martin F.M."/>
            <person name="Stajich J.E."/>
            <person name="Smith M.E."/>
            <person name="Bonito G."/>
            <person name="Spatafora J.W."/>
        </authorList>
    </citation>
    <scope>NUCLEOTIDE SEQUENCE [LARGE SCALE GENOMIC DNA]</scope>
    <source>
        <strain evidence="1 2">AD002</strain>
    </source>
</reference>
<protein>
    <submittedName>
        <fullName evidence="1">Uncharacterized protein</fullName>
    </submittedName>
</protein>
<comment type="caution">
    <text evidence="1">The sequence shown here is derived from an EMBL/GenBank/DDBJ whole genome shotgun (WGS) entry which is preliminary data.</text>
</comment>
<organism evidence="1 2">
    <name type="scientific">Jimgerdemannia flammicorona</name>
    <dbReference type="NCBI Taxonomy" id="994334"/>
    <lineage>
        <taxon>Eukaryota</taxon>
        <taxon>Fungi</taxon>
        <taxon>Fungi incertae sedis</taxon>
        <taxon>Mucoromycota</taxon>
        <taxon>Mucoromycotina</taxon>
        <taxon>Endogonomycetes</taxon>
        <taxon>Endogonales</taxon>
        <taxon>Endogonaceae</taxon>
        <taxon>Jimgerdemannia</taxon>
    </lineage>
</organism>
<evidence type="ECO:0000313" key="2">
    <source>
        <dbReference type="Proteomes" id="UP000274822"/>
    </source>
</evidence>
<keyword evidence="2" id="KW-1185">Reference proteome</keyword>
<gene>
    <name evidence="1" type="ORF">BC938DRAFT_472638</name>
</gene>
<dbReference type="Proteomes" id="UP000274822">
    <property type="component" value="Unassembled WGS sequence"/>
</dbReference>
<sequence>MAESLLSTSLPSLLLSVGLSANEKCALLFNVGSPLKIPMKEFDEQWWPLISNVWTECSHYKSLNGDFWKTFSCRFAKRMKSSSCIKIFHYILSQVIQVECFQSSPDYAHSLRDSDQLKCPHII</sequence>
<name>A0A433Q5N7_9FUNG</name>